<name>A0AAV6UFC9_9ARAC</name>
<sequence length="164" mass="17860">MKGGPFKPEVPIPTLPLPAPAKQVVLALALIFSVGVPFCPGSKFTKGVGRERGEGLRCRLLLLPPDIKRSFGEMGELRSSDDPCPFKPFSPIAVGHPFPFGRDDRAIQQKGYFPFEDIQSEACHQKVAIVLAKNEEKESVLVAWPPRRGGCVVYLCLACATSRA</sequence>
<protein>
    <submittedName>
        <fullName evidence="1">Uncharacterized protein</fullName>
    </submittedName>
</protein>
<evidence type="ECO:0000313" key="1">
    <source>
        <dbReference type="EMBL" id="KAG8183177.1"/>
    </source>
</evidence>
<organism evidence="1 2">
    <name type="scientific">Oedothorax gibbosus</name>
    <dbReference type="NCBI Taxonomy" id="931172"/>
    <lineage>
        <taxon>Eukaryota</taxon>
        <taxon>Metazoa</taxon>
        <taxon>Ecdysozoa</taxon>
        <taxon>Arthropoda</taxon>
        <taxon>Chelicerata</taxon>
        <taxon>Arachnida</taxon>
        <taxon>Araneae</taxon>
        <taxon>Araneomorphae</taxon>
        <taxon>Entelegynae</taxon>
        <taxon>Araneoidea</taxon>
        <taxon>Linyphiidae</taxon>
        <taxon>Erigoninae</taxon>
        <taxon>Oedothorax</taxon>
    </lineage>
</organism>
<gene>
    <name evidence="1" type="ORF">JTE90_016965</name>
</gene>
<keyword evidence="2" id="KW-1185">Reference proteome</keyword>
<evidence type="ECO:0000313" key="2">
    <source>
        <dbReference type="Proteomes" id="UP000827092"/>
    </source>
</evidence>
<proteinExistence type="predicted"/>
<comment type="caution">
    <text evidence="1">The sequence shown here is derived from an EMBL/GenBank/DDBJ whole genome shotgun (WGS) entry which is preliminary data.</text>
</comment>
<reference evidence="1 2" key="1">
    <citation type="journal article" date="2022" name="Nat. Ecol. Evol.">
        <title>A masculinizing supergene underlies an exaggerated male reproductive morph in a spider.</title>
        <authorList>
            <person name="Hendrickx F."/>
            <person name="De Corte Z."/>
            <person name="Sonet G."/>
            <person name="Van Belleghem S.M."/>
            <person name="Kostlbacher S."/>
            <person name="Vangestel C."/>
        </authorList>
    </citation>
    <scope>NUCLEOTIDE SEQUENCE [LARGE SCALE GENOMIC DNA]</scope>
    <source>
        <strain evidence="1">W744_W776</strain>
    </source>
</reference>
<accession>A0AAV6UFC9</accession>
<dbReference type="Proteomes" id="UP000827092">
    <property type="component" value="Unassembled WGS sequence"/>
</dbReference>
<dbReference type="EMBL" id="JAFNEN010000428">
    <property type="protein sequence ID" value="KAG8183177.1"/>
    <property type="molecule type" value="Genomic_DNA"/>
</dbReference>
<dbReference type="AlphaFoldDB" id="A0AAV6UFC9"/>